<organism evidence="2 3">
    <name type="scientific">Paralimibaculum aggregatum</name>
    <dbReference type="NCBI Taxonomy" id="3036245"/>
    <lineage>
        <taxon>Bacteria</taxon>
        <taxon>Pseudomonadati</taxon>
        <taxon>Pseudomonadota</taxon>
        <taxon>Alphaproteobacteria</taxon>
        <taxon>Rhodobacterales</taxon>
        <taxon>Paracoccaceae</taxon>
        <taxon>Paralimibaculum</taxon>
    </lineage>
</organism>
<dbReference type="Proteomes" id="UP001239909">
    <property type="component" value="Unassembled WGS sequence"/>
</dbReference>
<comment type="caution">
    <text evidence="2">The sequence shown here is derived from an EMBL/GenBank/DDBJ whole genome shotgun (WGS) entry which is preliminary data.</text>
</comment>
<keyword evidence="1" id="KW-0472">Membrane</keyword>
<keyword evidence="3" id="KW-1185">Reference proteome</keyword>
<accession>A0ABQ6LN16</accession>
<evidence type="ECO:0000256" key="1">
    <source>
        <dbReference type="SAM" id="Phobius"/>
    </source>
</evidence>
<dbReference type="RefSeq" id="WP_285673649.1">
    <property type="nucleotide sequence ID" value="NZ_BSYI01000038.1"/>
</dbReference>
<feature type="transmembrane region" description="Helical" evidence="1">
    <location>
        <begin position="84"/>
        <end position="105"/>
    </location>
</feature>
<gene>
    <name evidence="2" type="ORF">LNKW23_38020</name>
</gene>
<evidence type="ECO:0008006" key="4">
    <source>
        <dbReference type="Google" id="ProtNLM"/>
    </source>
</evidence>
<keyword evidence="1" id="KW-0812">Transmembrane</keyword>
<sequence>MAGRPRLNRDDRFGSLAIRTTALLRCGIRPAARRRCEHGTSGIDLEPPHTFWALLSLPAIPIVTGFASDDPRAVHEMLHPTGEFAARFMIVAMTIAPMTVLLRGWRGPRWMMKRRRRLGVAAFGCAALHMVLYLIDKGAVAFTPGRAIQSLHLDRLDRVPDIRAARRDLYGRLGPRWKMLQRFVYGAAVLTLLHWAALHDWGGVGPAMVHFAPLVLLEAYRLWSTPGRRRLRVA</sequence>
<name>A0ABQ6LN16_9RHOB</name>
<evidence type="ECO:0000313" key="3">
    <source>
        <dbReference type="Proteomes" id="UP001239909"/>
    </source>
</evidence>
<dbReference type="EMBL" id="BSYI01000038">
    <property type="protein sequence ID" value="GMG84586.1"/>
    <property type="molecule type" value="Genomic_DNA"/>
</dbReference>
<feature type="transmembrane region" description="Helical" evidence="1">
    <location>
        <begin position="204"/>
        <end position="223"/>
    </location>
</feature>
<proteinExistence type="predicted"/>
<reference evidence="2 3" key="1">
    <citation type="submission" date="2023-04" db="EMBL/GenBank/DDBJ databases">
        <title>Marinoamorphus aggregata gen. nov., sp. Nov., isolate from tissue of brittle star Ophioplocus japonicus.</title>
        <authorList>
            <person name="Kawano K."/>
            <person name="Sawayama S."/>
            <person name="Nakagawa S."/>
        </authorList>
    </citation>
    <scope>NUCLEOTIDE SEQUENCE [LARGE SCALE GENOMIC DNA]</scope>
    <source>
        <strain evidence="2 3">NKW23</strain>
    </source>
</reference>
<evidence type="ECO:0000313" key="2">
    <source>
        <dbReference type="EMBL" id="GMG84586.1"/>
    </source>
</evidence>
<keyword evidence="1" id="KW-1133">Transmembrane helix</keyword>
<protein>
    <recommendedName>
        <fullName evidence="4">Sulfoxide reductase heme-binding subunit YedZ</fullName>
    </recommendedName>
</protein>